<keyword evidence="3 7" id="KW-0853">WD repeat</keyword>
<keyword evidence="9" id="KW-1185">Reference proteome</keyword>
<evidence type="ECO:0000256" key="4">
    <source>
        <dbReference type="ARBA" id="ARBA00022737"/>
    </source>
</evidence>
<name>A0ABP0GK68_CLALP</name>
<accession>A0ABP0GK68</accession>
<dbReference type="Pfam" id="PF00400">
    <property type="entry name" value="WD40"/>
    <property type="match status" value="2"/>
</dbReference>
<keyword evidence="4" id="KW-0677">Repeat</keyword>
<evidence type="ECO:0000313" key="9">
    <source>
        <dbReference type="Proteomes" id="UP001642483"/>
    </source>
</evidence>
<protein>
    <recommendedName>
        <fullName evidence="5">Rae1 protein homolog</fullName>
    </recommendedName>
    <alternativeName>
        <fullName evidence="6">mRNA-associated protein mrnp 41</fullName>
    </alternativeName>
</protein>
<evidence type="ECO:0000256" key="7">
    <source>
        <dbReference type="PROSITE-ProRule" id="PRU00221"/>
    </source>
</evidence>
<dbReference type="InterPro" id="IPR001680">
    <property type="entry name" value="WD40_rpt"/>
</dbReference>
<dbReference type="InterPro" id="IPR020472">
    <property type="entry name" value="WD40_PAC1"/>
</dbReference>
<comment type="subcellular location">
    <subcellularLocation>
        <location evidence="1">Cytoplasm</location>
        <location evidence="1">Cytoskeleton</location>
        <location evidence="1">Spindle pole</location>
    </subcellularLocation>
</comment>
<dbReference type="Gene3D" id="2.130.10.10">
    <property type="entry name" value="YVTN repeat-like/Quinoprotein amine dehydrogenase"/>
    <property type="match status" value="1"/>
</dbReference>
<gene>
    <name evidence="8" type="ORF">CVLEPA_LOCUS23187</name>
</gene>
<dbReference type="PANTHER" id="PTHR10971">
    <property type="entry name" value="MRNA EXPORT FACTOR AND BUB3"/>
    <property type="match status" value="1"/>
</dbReference>
<reference evidence="8 9" key="1">
    <citation type="submission" date="2024-02" db="EMBL/GenBank/DDBJ databases">
        <authorList>
            <person name="Daric V."/>
            <person name="Darras S."/>
        </authorList>
    </citation>
    <scope>NUCLEOTIDE SEQUENCE [LARGE SCALE GENOMIC DNA]</scope>
</reference>
<dbReference type="EMBL" id="CAWYQH010000119">
    <property type="protein sequence ID" value="CAK8690585.1"/>
    <property type="molecule type" value="Genomic_DNA"/>
</dbReference>
<feature type="repeat" description="WD" evidence="7">
    <location>
        <begin position="81"/>
        <end position="122"/>
    </location>
</feature>
<dbReference type="Proteomes" id="UP001642483">
    <property type="component" value="Unassembled WGS sequence"/>
</dbReference>
<evidence type="ECO:0000256" key="3">
    <source>
        <dbReference type="ARBA" id="ARBA00022574"/>
    </source>
</evidence>
<dbReference type="PROSITE" id="PS00678">
    <property type="entry name" value="WD_REPEATS_1"/>
    <property type="match status" value="2"/>
</dbReference>
<feature type="repeat" description="WD" evidence="7">
    <location>
        <begin position="143"/>
        <end position="165"/>
    </location>
</feature>
<comment type="similarity">
    <text evidence="2">Belongs to the WD repeat rae1 family.</text>
</comment>
<dbReference type="PRINTS" id="PR00320">
    <property type="entry name" value="GPROTEINBRPT"/>
</dbReference>
<sequence length="366" mass="40989">MSFFGSSNTSSFSFGGGTAATTTNHNPMKDIEVTSPPDDSISCLAFSPPTLPGNFLLAGSWANDIRCWQIEDNGQTVPKAQQMHQGPVLDVAWNDDGKKVFTASADKTAKMWDLESNQSVQIAQHDAPVKTCHWIKGSNYSCLMTGSWDKTVKFWDTRSPTPLKVMNMTERVYCADVKYPMAMVSCADKKLVCLKLESEPQEYQKFESPLKYQHRCISIFKDKSNTNPVGFALGSIEGRVAIHYIQPSTPRDNFTFKCHRSTTTSNQPQDIYAVNAISFHPAYGTLSTVGSDGRWSFWDKDARTKLKGSEQLDQSISACAISHNGNIFAYASSYDWSKGHEHYKAQQKNYIFLRSCAEEMKPRNKK</sequence>
<evidence type="ECO:0000256" key="5">
    <source>
        <dbReference type="ARBA" id="ARBA00030954"/>
    </source>
</evidence>
<evidence type="ECO:0000256" key="6">
    <source>
        <dbReference type="ARBA" id="ARBA00031875"/>
    </source>
</evidence>
<dbReference type="InterPro" id="IPR036322">
    <property type="entry name" value="WD40_repeat_dom_sf"/>
</dbReference>
<evidence type="ECO:0000256" key="2">
    <source>
        <dbReference type="ARBA" id="ARBA00007830"/>
    </source>
</evidence>
<proteinExistence type="inferred from homology"/>
<comment type="caution">
    <text evidence="8">The sequence shown here is derived from an EMBL/GenBank/DDBJ whole genome shotgun (WGS) entry which is preliminary data.</text>
</comment>
<evidence type="ECO:0000313" key="8">
    <source>
        <dbReference type="EMBL" id="CAK8690585.1"/>
    </source>
</evidence>
<dbReference type="PROSITE" id="PS50294">
    <property type="entry name" value="WD_REPEATS_REGION"/>
    <property type="match status" value="1"/>
</dbReference>
<dbReference type="SUPFAM" id="SSF50978">
    <property type="entry name" value="WD40 repeat-like"/>
    <property type="match status" value="1"/>
</dbReference>
<dbReference type="SMART" id="SM00320">
    <property type="entry name" value="WD40"/>
    <property type="match status" value="4"/>
</dbReference>
<dbReference type="PROSITE" id="PS50082">
    <property type="entry name" value="WD_REPEATS_2"/>
    <property type="match status" value="2"/>
</dbReference>
<dbReference type="InterPro" id="IPR015943">
    <property type="entry name" value="WD40/YVTN_repeat-like_dom_sf"/>
</dbReference>
<dbReference type="InterPro" id="IPR019775">
    <property type="entry name" value="WD40_repeat_CS"/>
</dbReference>
<evidence type="ECO:0000256" key="1">
    <source>
        <dbReference type="ARBA" id="ARBA00004647"/>
    </source>
</evidence>
<organism evidence="8 9">
    <name type="scientific">Clavelina lepadiformis</name>
    <name type="common">Light-bulb sea squirt</name>
    <name type="synonym">Ascidia lepadiformis</name>
    <dbReference type="NCBI Taxonomy" id="159417"/>
    <lineage>
        <taxon>Eukaryota</taxon>
        <taxon>Metazoa</taxon>
        <taxon>Chordata</taxon>
        <taxon>Tunicata</taxon>
        <taxon>Ascidiacea</taxon>
        <taxon>Aplousobranchia</taxon>
        <taxon>Clavelinidae</taxon>
        <taxon>Clavelina</taxon>
    </lineage>
</organism>